<dbReference type="PANTHER" id="PTHR38459:SF1">
    <property type="entry name" value="PROPHAGE BACTOPRENOL-LINKED GLUCOSE TRANSLOCASE HOMOLOG"/>
    <property type="match status" value="1"/>
</dbReference>
<dbReference type="GO" id="GO:0000271">
    <property type="term" value="P:polysaccharide biosynthetic process"/>
    <property type="evidence" value="ECO:0007669"/>
    <property type="project" value="InterPro"/>
</dbReference>
<gene>
    <name evidence="9" type="ORF">ABQM86_13810</name>
</gene>
<name>A0AB39YI86_9MICC</name>
<dbReference type="Pfam" id="PF04138">
    <property type="entry name" value="GtrA_DPMS_TM"/>
    <property type="match status" value="1"/>
</dbReference>
<evidence type="ECO:0000256" key="4">
    <source>
        <dbReference type="ARBA" id="ARBA00022989"/>
    </source>
</evidence>
<dbReference type="EMBL" id="CP165735">
    <property type="protein sequence ID" value="XDV70039.1"/>
    <property type="molecule type" value="Genomic_DNA"/>
</dbReference>
<feature type="domain" description="GtrA/DPMS transmembrane" evidence="8">
    <location>
        <begin position="15"/>
        <end position="128"/>
    </location>
</feature>
<keyword evidence="5 7" id="KW-0472">Membrane</keyword>
<feature type="transmembrane region" description="Helical" evidence="7">
    <location>
        <begin position="100"/>
        <end position="123"/>
    </location>
</feature>
<dbReference type="PANTHER" id="PTHR38459">
    <property type="entry name" value="PROPHAGE BACTOPRENOL-LINKED GLUCOSE TRANSLOCASE HOMOLOG"/>
    <property type="match status" value="1"/>
</dbReference>
<feature type="transmembrane region" description="Helical" evidence="7">
    <location>
        <begin position="12"/>
        <end position="32"/>
    </location>
</feature>
<feature type="transmembrane region" description="Helical" evidence="7">
    <location>
        <begin position="72"/>
        <end position="94"/>
    </location>
</feature>
<evidence type="ECO:0000256" key="5">
    <source>
        <dbReference type="ARBA" id="ARBA00023136"/>
    </source>
</evidence>
<sequence>MKAFISKFLASSLFKFLLIGGLSFLLDLGLLALCFQVFGWPLWLATGAGFWGSFFFNYFLQRHFAFNGGGTALGGVLRYSGLLVFNTLAVMGIVELFQFIGAGYVIGKVVATIVTMGWNYFIYKHWVFPQKKQPTSGSEQSDGQSGTDAPTQKLTPNSSEG</sequence>
<keyword evidence="3 7" id="KW-0812">Transmembrane</keyword>
<evidence type="ECO:0000256" key="1">
    <source>
        <dbReference type="ARBA" id="ARBA00004141"/>
    </source>
</evidence>
<dbReference type="AlphaFoldDB" id="A0AB39YI86"/>
<evidence type="ECO:0000256" key="2">
    <source>
        <dbReference type="ARBA" id="ARBA00009399"/>
    </source>
</evidence>
<protein>
    <submittedName>
        <fullName evidence="9">GtrA family protein</fullName>
    </submittedName>
</protein>
<evidence type="ECO:0000313" key="9">
    <source>
        <dbReference type="EMBL" id="XDV70039.1"/>
    </source>
</evidence>
<dbReference type="InterPro" id="IPR007267">
    <property type="entry name" value="GtrA_DPMS_TM"/>
</dbReference>
<proteinExistence type="inferred from homology"/>
<feature type="transmembrane region" description="Helical" evidence="7">
    <location>
        <begin position="38"/>
        <end position="60"/>
    </location>
</feature>
<evidence type="ECO:0000259" key="8">
    <source>
        <dbReference type="Pfam" id="PF04138"/>
    </source>
</evidence>
<evidence type="ECO:0000256" key="6">
    <source>
        <dbReference type="SAM" id="MobiDB-lite"/>
    </source>
</evidence>
<organism evidence="9">
    <name type="scientific">Paenarthrobacter sp. AMU7</name>
    <dbReference type="NCBI Taxonomy" id="3162492"/>
    <lineage>
        <taxon>Bacteria</taxon>
        <taxon>Bacillati</taxon>
        <taxon>Actinomycetota</taxon>
        <taxon>Actinomycetes</taxon>
        <taxon>Micrococcales</taxon>
        <taxon>Micrococcaceae</taxon>
        <taxon>Paenarthrobacter</taxon>
    </lineage>
</organism>
<dbReference type="InterPro" id="IPR051401">
    <property type="entry name" value="GtrA_CellWall_Glycosyl"/>
</dbReference>
<dbReference type="GO" id="GO:0005886">
    <property type="term" value="C:plasma membrane"/>
    <property type="evidence" value="ECO:0007669"/>
    <property type="project" value="TreeGrafter"/>
</dbReference>
<reference evidence="9" key="1">
    <citation type="submission" date="2024-07" db="EMBL/GenBank/DDBJ databases">
        <authorList>
            <person name="Li J."/>
            <person name="Wei H."/>
            <person name="Ma J."/>
        </authorList>
    </citation>
    <scope>NUCLEOTIDE SEQUENCE</scope>
    <source>
        <strain evidence="9">AMU7</strain>
    </source>
</reference>
<feature type="region of interest" description="Disordered" evidence="6">
    <location>
        <begin position="132"/>
        <end position="161"/>
    </location>
</feature>
<evidence type="ECO:0000256" key="3">
    <source>
        <dbReference type="ARBA" id="ARBA00022692"/>
    </source>
</evidence>
<dbReference type="RefSeq" id="WP_207594012.1">
    <property type="nucleotide sequence ID" value="NZ_CP165735.1"/>
</dbReference>
<comment type="subcellular location">
    <subcellularLocation>
        <location evidence="1">Membrane</location>
        <topology evidence="1">Multi-pass membrane protein</topology>
    </subcellularLocation>
</comment>
<comment type="similarity">
    <text evidence="2">Belongs to the GtrA family.</text>
</comment>
<evidence type="ECO:0000256" key="7">
    <source>
        <dbReference type="SAM" id="Phobius"/>
    </source>
</evidence>
<keyword evidence="4 7" id="KW-1133">Transmembrane helix</keyword>
<accession>A0AB39YI86</accession>